<protein>
    <recommendedName>
        <fullName evidence="1">Carbohydrate kinase PfkB domain-containing protein</fullName>
    </recommendedName>
</protein>
<dbReference type="Proteomes" id="UP000178040">
    <property type="component" value="Unassembled WGS sequence"/>
</dbReference>
<dbReference type="Pfam" id="PF00294">
    <property type="entry name" value="PfkB"/>
    <property type="match status" value="1"/>
</dbReference>
<dbReference type="SUPFAM" id="SSF53613">
    <property type="entry name" value="Ribokinase-like"/>
    <property type="match status" value="1"/>
</dbReference>
<dbReference type="EMBL" id="MGAI01000012">
    <property type="protein sequence ID" value="OGK45287.1"/>
    <property type="molecule type" value="Genomic_DNA"/>
</dbReference>
<evidence type="ECO:0000259" key="1">
    <source>
        <dbReference type="Pfam" id="PF00294"/>
    </source>
</evidence>
<dbReference type="InterPro" id="IPR011611">
    <property type="entry name" value="PfkB_dom"/>
</dbReference>
<feature type="domain" description="Carbohydrate kinase PfkB" evidence="1">
    <location>
        <begin position="82"/>
        <end position="268"/>
    </location>
</feature>
<evidence type="ECO:0000313" key="3">
    <source>
        <dbReference type="Proteomes" id="UP000178040"/>
    </source>
</evidence>
<organism evidence="2 3">
    <name type="scientific">Candidatus Roizmanbacteria bacterium RIFCSPLOWO2_01_FULL_37_16</name>
    <dbReference type="NCBI Taxonomy" id="1802058"/>
    <lineage>
        <taxon>Bacteria</taxon>
        <taxon>Candidatus Roizmaniibacteriota</taxon>
    </lineage>
</organism>
<gene>
    <name evidence="2" type="ORF">A3B40_05075</name>
</gene>
<evidence type="ECO:0000313" key="2">
    <source>
        <dbReference type="EMBL" id="OGK45287.1"/>
    </source>
</evidence>
<dbReference type="AlphaFoldDB" id="A0A1F7IPI9"/>
<comment type="caution">
    <text evidence="2">The sequence shown here is derived from an EMBL/GenBank/DDBJ whole genome shotgun (WGS) entry which is preliminary data.</text>
</comment>
<accession>A0A1F7IPI9</accession>
<name>A0A1F7IPI9_9BACT</name>
<dbReference type="InterPro" id="IPR029056">
    <property type="entry name" value="Ribokinase-like"/>
</dbReference>
<dbReference type="Gene3D" id="3.40.1190.20">
    <property type="match status" value="1"/>
</dbReference>
<proteinExistence type="predicted"/>
<reference evidence="2 3" key="1">
    <citation type="journal article" date="2016" name="Nat. Commun.">
        <title>Thousands of microbial genomes shed light on interconnected biogeochemical processes in an aquifer system.</title>
        <authorList>
            <person name="Anantharaman K."/>
            <person name="Brown C.T."/>
            <person name="Hug L.A."/>
            <person name="Sharon I."/>
            <person name="Castelle C.J."/>
            <person name="Probst A.J."/>
            <person name="Thomas B.C."/>
            <person name="Singh A."/>
            <person name="Wilkins M.J."/>
            <person name="Karaoz U."/>
            <person name="Brodie E.L."/>
            <person name="Williams K.H."/>
            <person name="Hubbard S.S."/>
            <person name="Banfield J.F."/>
        </authorList>
    </citation>
    <scope>NUCLEOTIDE SEQUENCE [LARGE SCALE GENOMIC DNA]</scope>
</reference>
<sequence>MNVAVIGHVDIDNNISENISYTTAGSPAMFITKIFKKFPNVTLNIIAPYGKDFLPYCKDINIYPKKPIGDWTLIYENKSKGNIRTQKALNRQFAKPLLIDQEFKKIIINSDVIFFAPITPDFSTDYVEKFITQARKDSVKILIPQGYYRNFDKDDNVIQRDFIEADKLVPLFDFVIVSDQDHKDINNIGKSWAGKTNVIITMGNKGAMHLYRSDSIIAPVDPVKPEDVVDSVGSGDIFSAAFGYKFFLTKNIKQSLEFANNIARQCLFYPSNNLQFTLPN</sequence>